<sequence>MRSILTKIISIPVIVGVVLLSGFSNKNEAIVASVTTNNLPEYYTVKVKDSILNQQIIYPILKKSYLGFKEAIAFKESGGSYNVINQFGYLGKYQFGKGTLKLIGIYDTQEFLNNPALQEAAFYANASRNKWILRRDIKRYVGKKIAGIEVTESGILAAAHLAGPGSVKKFLRSGGSEVFSDAFGTSIKYYLNRFKGFDTSFVEPNRKAKAELPKPSKFFTALSEK</sequence>
<accession>A0AC61YD43</accession>
<proteinExistence type="predicted"/>
<reference evidence="1" key="1">
    <citation type="submission" date="2019-09" db="EMBL/GenBank/DDBJ databases">
        <authorList>
            <person name="Rodrigo-Torres L."/>
            <person name="Arahal R. D."/>
            <person name="Lucena T."/>
        </authorList>
    </citation>
    <scope>NUCLEOTIDE SEQUENCE</scope>
    <source>
        <strain evidence="1">ISS653</strain>
    </source>
</reference>
<evidence type="ECO:0000313" key="2">
    <source>
        <dbReference type="Proteomes" id="UP000356253"/>
    </source>
</evidence>
<gene>
    <name evidence="1" type="ORF">FVB9532_03334</name>
</gene>
<dbReference type="Proteomes" id="UP000356253">
    <property type="component" value="Unassembled WGS sequence"/>
</dbReference>
<evidence type="ECO:0000313" key="1">
    <source>
        <dbReference type="EMBL" id="VVV02038.1"/>
    </source>
</evidence>
<comment type="caution">
    <text evidence="1">The sequence shown here is derived from an EMBL/GenBank/DDBJ whole genome shotgun (WGS) entry which is preliminary data.</text>
</comment>
<name>A0AC61YD43_9FLAO</name>
<keyword evidence="2" id="KW-1185">Reference proteome</keyword>
<organism evidence="1 2">
    <name type="scientific">Mesonia oceanica</name>
    <dbReference type="NCBI Taxonomy" id="2687242"/>
    <lineage>
        <taxon>Bacteria</taxon>
        <taxon>Pseudomonadati</taxon>
        <taxon>Bacteroidota</taxon>
        <taxon>Flavobacteriia</taxon>
        <taxon>Flavobacteriales</taxon>
        <taxon>Flavobacteriaceae</taxon>
        <taxon>Mesonia</taxon>
    </lineage>
</organism>
<protein>
    <submittedName>
        <fullName evidence="1">Uncharacterized protein</fullName>
    </submittedName>
</protein>
<dbReference type="EMBL" id="CABVMM010000014">
    <property type="protein sequence ID" value="VVV02038.1"/>
    <property type="molecule type" value="Genomic_DNA"/>
</dbReference>